<keyword evidence="3" id="KW-1185">Reference proteome</keyword>
<name>A0A7J7YYM5_PIPKU</name>
<feature type="compositionally biased region" description="Polar residues" evidence="1">
    <location>
        <begin position="106"/>
        <end position="123"/>
    </location>
</feature>
<evidence type="ECO:0000313" key="2">
    <source>
        <dbReference type="EMBL" id="KAF6366550.1"/>
    </source>
</evidence>
<protein>
    <submittedName>
        <fullName evidence="2">Uncharacterized protein</fullName>
    </submittedName>
</protein>
<gene>
    <name evidence="2" type="ORF">mPipKuh1_009948</name>
</gene>
<dbReference type="Proteomes" id="UP000558488">
    <property type="component" value="Unassembled WGS sequence"/>
</dbReference>
<evidence type="ECO:0000313" key="3">
    <source>
        <dbReference type="Proteomes" id="UP000558488"/>
    </source>
</evidence>
<dbReference type="EMBL" id="JACAGB010000004">
    <property type="protein sequence ID" value="KAF6366550.1"/>
    <property type="molecule type" value="Genomic_DNA"/>
</dbReference>
<reference evidence="2 3" key="1">
    <citation type="journal article" date="2020" name="Nature">
        <title>Six reference-quality genomes reveal evolution of bat adaptations.</title>
        <authorList>
            <person name="Jebb D."/>
            <person name="Huang Z."/>
            <person name="Pippel M."/>
            <person name="Hughes G.M."/>
            <person name="Lavrichenko K."/>
            <person name="Devanna P."/>
            <person name="Winkler S."/>
            <person name="Jermiin L.S."/>
            <person name="Skirmuntt E.C."/>
            <person name="Katzourakis A."/>
            <person name="Burkitt-Gray L."/>
            <person name="Ray D.A."/>
            <person name="Sullivan K.A.M."/>
            <person name="Roscito J.G."/>
            <person name="Kirilenko B.M."/>
            <person name="Davalos L.M."/>
            <person name="Corthals A.P."/>
            <person name="Power M.L."/>
            <person name="Jones G."/>
            <person name="Ransome R.D."/>
            <person name="Dechmann D.K.N."/>
            <person name="Locatelli A.G."/>
            <person name="Puechmaille S.J."/>
            <person name="Fedrigo O."/>
            <person name="Jarvis E.D."/>
            <person name="Hiller M."/>
            <person name="Vernes S.C."/>
            <person name="Myers E.W."/>
            <person name="Teeling E.C."/>
        </authorList>
    </citation>
    <scope>NUCLEOTIDE SEQUENCE [LARGE SCALE GENOMIC DNA]</scope>
    <source>
        <strain evidence="2">MPipKuh1</strain>
        <tissue evidence="2">Flight muscle</tissue>
    </source>
</reference>
<sequence length="133" mass="14239">MNTCQAGCQCCPHTIHLLCAQVVISFVSRAKRCVAEGGEMGRAHGGGEENGSVTPSPAMQGLRKEWFGECDPHEAHLPGLGEVWRGGSWLIQTSLETKPLEWAQGVPSSRPSAAVTNRAQKGYSQEPKPAART</sequence>
<dbReference type="AlphaFoldDB" id="A0A7J7YYM5"/>
<comment type="caution">
    <text evidence="2">The sequence shown here is derived from an EMBL/GenBank/DDBJ whole genome shotgun (WGS) entry which is preliminary data.</text>
</comment>
<organism evidence="2 3">
    <name type="scientific">Pipistrellus kuhlii</name>
    <name type="common">Kuhl's pipistrelle</name>
    <dbReference type="NCBI Taxonomy" id="59472"/>
    <lineage>
        <taxon>Eukaryota</taxon>
        <taxon>Metazoa</taxon>
        <taxon>Chordata</taxon>
        <taxon>Craniata</taxon>
        <taxon>Vertebrata</taxon>
        <taxon>Euteleostomi</taxon>
        <taxon>Mammalia</taxon>
        <taxon>Eutheria</taxon>
        <taxon>Laurasiatheria</taxon>
        <taxon>Chiroptera</taxon>
        <taxon>Yangochiroptera</taxon>
        <taxon>Vespertilionidae</taxon>
        <taxon>Pipistrellus</taxon>
    </lineage>
</organism>
<feature type="region of interest" description="Disordered" evidence="1">
    <location>
        <begin position="39"/>
        <end position="58"/>
    </location>
</feature>
<proteinExistence type="predicted"/>
<accession>A0A7J7YYM5</accession>
<feature type="region of interest" description="Disordered" evidence="1">
    <location>
        <begin position="102"/>
        <end position="133"/>
    </location>
</feature>
<evidence type="ECO:0000256" key="1">
    <source>
        <dbReference type="SAM" id="MobiDB-lite"/>
    </source>
</evidence>